<dbReference type="InterPro" id="IPR001249">
    <property type="entry name" value="AcCoA_biotinCC"/>
</dbReference>
<accession>A0A1G6T519</accession>
<reference evidence="10 11" key="1">
    <citation type="submission" date="2016-10" db="EMBL/GenBank/DDBJ databases">
        <authorList>
            <person name="de Groot N.N."/>
        </authorList>
    </citation>
    <scope>NUCLEOTIDE SEQUENCE [LARGE SCALE GENOMIC DNA]</scope>
    <source>
        <strain evidence="10 11">DSM 20475</strain>
    </source>
</reference>
<dbReference type="InterPro" id="IPR000089">
    <property type="entry name" value="Biotin_lipoyl"/>
</dbReference>
<evidence type="ECO:0000256" key="2">
    <source>
        <dbReference type="ARBA" id="ARBA00017562"/>
    </source>
</evidence>
<dbReference type="InterPro" id="IPR001882">
    <property type="entry name" value="Biotin_BS"/>
</dbReference>
<keyword evidence="11" id="KW-1185">Reference proteome</keyword>
<dbReference type="PANTHER" id="PTHR45266:SF3">
    <property type="entry name" value="OXALOACETATE DECARBOXYLASE ALPHA CHAIN"/>
    <property type="match status" value="1"/>
</dbReference>
<protein>
    <recommendedName>
        <fullName evidence="2 8">Biotin carboxyl carrier protein of acetyl-CoA carboxylase</fullName>
    </recommendedName>
</protein>
<dbReference type="Proteomes" id="UP000198995">
    <property type="component" value="Unassembled WGS sequence"/>
</dbReference>
<keyword evidence="3 8" id="KW-0444">Lipid biosynthesis</keyword>
<dbReference type="OrthoDB" id="9811735at2"/>
<dbReference type="GO" id="GO:0003989">
    <property type="term" value="F:acetyl-CoA carboxylase activity"/>
    <property type="evidence" value="ECO:0007669"/>
    <property type="project" value="InterPro"/>
</dbReference>
<proteinExistence type="predicted"/>
<dbReference type="InterPro" id="IPR011053">
    <property type="entry name" value="Single_hybrid_motif"/>
</dbReference>
<evidence type="ECO:0000256" key="7">
    <source>
        <dbReference type="ARBA" id="ARBA00023267"/>
    </source>
</evidence>
<name>A0A1G6T519_PEPNI</name>
<gene>
    <name evidence="10" type="ORF">SAMN04489866_10257</name>
</gene>
<comment type="pathway">
    <text evidence="1 8">Lipid metabolism; fatty acid biosynthesis.</text>
</comment>
<evidence type="ECO:0000256" key="3">
    <source>
        <dbReference type="ARBA" id="ARBA00022516"/>
    </source>
</evidence>
<dbReference type="CDD" id="cd06850">
    <property type="entry name" value="biotinyl_domain"/>
    <property type="match status" value="1"/>
</dbReference>
<evidence type="ECO:0000313" key="10">
    <source>
        <dbReference type="EMBL" id="SDD24158.1"/>
    </source>
</evidence>
<sequence length="143" mass="14972">MTIDEIERLLRAFDHSGVTGLTVKTADGTVKMTKATPPSRVLAADGAGEVPVCEQVTTAGPDVLDLVQAPLAGTYYAAPSETAEPFVQVGDRVEVGQTIAVIEAMKVMNEVPSTVSGQVVAILPENGSVIGYHETILQVDTHV</sequence>
<keyword evidence="6 8" id="KW-0275">Fatty acid biosynthesis</keyword>
<organism evidence="10 11">
    <name type="scientific">Peptococcus niger</name>
    <dbReference type="NCBI Taxonomy" id="2741"/>
    <lineage>
        <taxon>Bacteria</taxon>
        <taxon>Bacillati</taxon>
        <taxon>Bacillota</taxon>
        <taxon>Clostridia</taxon>
        <taxon>Eubacteriales</taxon>
        <taxon>Peptococcaceae</taxon>
        <taxon>Peptococcus</taxon>
    </lineage>
</organism>
<dbReference type="GO" id="GO:0006633">
    <property type="term" value="P:fatty acid biosynthetic process"/>
    <property type="evidence" value="ECO:0007669"/>
    <property type="project" value="UniProtKB-UniPathway"/>
</dbReference>
<dbReference type="PRINTS" id="PR01071">
    <property type="entry name" value="ACOABIOTINCC"/>
</dbReference>
<dbReference type="Gene3D" id="2.40.50.100">
    <property type="match status" value="1"/>
</dbReference>
<keyword evidence="5 8" id="KW-0443">Lipid metabolism</keyword>
<dbReference type="PROSITE" id="PS50968">
    <property type="entry name" value="BIOTINYL_LIPOYL"/>
    <property type="match status" value="1"/>
</dbReference>
<dbReference type="GO" id="GO:0009317">
    <property type="term" value="C:acetyl-CoA carboxylase complex"/>
    <property type="evidence" value="ECO:0007669"/>
    <property type="project" value="InterPro"/>
</dbReference>
<dbReference type="RefSeq" id="WP_091791087.1">
    <property type="nucleotide sequence ID" value="NZ_FNAF01000002.1"/>
</dbReference>
<dbReference type="STRING" id="2741.SAMN04489866_10257"/>
<dbReference type="AlphaFoldDB" id="A0A1G6T519"/>
<keyword evidence="7 8" id="KW-0092">Biotin</keyword>
<feature type="domain" description="Lipoyl-binding" evidence="9">
    <location>
        <begin position="56"/>
        <end position="140"/>
    </location>
</feature>
<evidence type="ECO:0000256" key="4">
    <source>
        <dbReference type="ARBA" id="ARBA00022832"/>
    </source>
</evidence>
<dbReference type="PROSITE" id="PS00188">
    <property type="entry name" value="BIOTIN"/>
    <property type="match status" value="1"/>
</dbReference>
<keyword evidence="4 8" id="KW-0276">Fatty acid metabolism</keyword>
<evidence type="ECO:0000256" key="1">
    <source>
        <dbReference type="ARBA" id="ARBA00005194"/>
    </source>
</evidence>
<comment type="function">
    <text evidence="8">This protein is a component of the acetyl coenzyme A carboxylase complex; first, biotin carboxylase catalyzes the carboxylation of the carrier protein and then the transcarboxylase transfers the carboxyl group to form malonyl-CoA.</text>
</comment>
<evidence type="ECO:0000256" key="8">
    <source>
        <dbReference type="RuleBase" id="RU364072"/>
    </source>
</evidence>
<evidence type="ECO:0000256" key="5">
    <source>
        <dbReference type="ARBA" id="ARBA00023098"/>
    </source>
</evidence>
<dbReference type="EMBL" id="FNAF01000002">
    <property type="protein sequence ID" value="SDD24158.1"/>
    <property type="molecule type" value="Genomic_DNA"/>
</dbReference>
<evidence type="ECO:0000313" key="11">
    <source>
        <dbReference type="Proteomes" id="UP000198995"/>
    </source>
</evidence>
<evidence type="ECO:0000259" key="9">
    <source>
        <dbReference type="PROSITE" id="PS50968"/>
    </source>
</evidence>
<dbReference type="UniPathway" id="UPA00094"/>
<dbReference type="SUPFAM" id="SSF51230">
    <property type="entry name" value="Single hybrid motif"/>
    <property type="match status" value="1"/>
</dbReference>
<dbReference type="PANTHER" id="PTHR45266">
    <property type="entry name" value="OXALOACETATE DECARBOXYLASE ALPHA CHAIN"/>
    <property type="match status" value="1"/>
</dbReference>
<dbReference type="Pfam" id="PF00364">
    <property type="entry name" value="Biotin_lipoyl"/>
    <property type="match status" value="1"/>
</dbReference>
<evidence type="ECO:0000256" key="6">
    <source>
        <dbReference type="ARBA" id="ARBA00023160"/>
    </source>
</evidence>
<dbReference type="InterPro" id="IPR050709">
    <property type="entry name" value="Biotin_Carboxyl_Carrier/Decarb"/>
</dbReference>